<name>A0AA43TKM1_9GAMM</name>
<organism evidence="7 8">
    <name type="scientific">Candidatus Methylobacter titanis</name>
    <dbReference type="NCBI Taxonomy" id="3053457"/>
    <lineage>
        <taxon>Bacteria</taxon>
        <taxon>Pseudomonadati</taxon>
        <taxon>Pseudomonadota</taxon>
        <taxon>Gammaproteobacteria</taxon>
        <taxon>Methylococcales</taxon>
        <taxon>Methylococcaceae</taxon>
        <taxon>Methylobacter</taxon>
    </lineage>
</organism>
<keyword evidence="8" id="KW-1185">Reference proteome</keyword>
<evidence type="ECO:0000259" key="6">
    <source>
        <dbReference type="Pfam" id="PF13693"/>
    </source>
</evidence>
<dbReference type="Pfam" id="PF13693">
    <property type="entry name" value="HTH_35"/>
    <property type="match status" value="1"/>
</dbReference>
<evidence type="ECO:0000256" key="5">
    <source>
        <dbReference type="SAM" id="MobiDB-lite"/>
    </source>
</evidence>
<feature type="region of interest" description="Disordered" evidence="5">
    <location>
        <begin position="1"/>
        <end position="20"/>
    </location>
</feature>
<keyword evidence="3" id="KW-0238">DNA-binding</keyword>
<evidence type="ECO:0000256" key="2">
    <source>
        <dbReference type="ARBA" id="ARBA00023015"/>
    </source>
</evidence>
<dbReference type="Gene3D" id="1.10.260.40">
    <property type="entry name" value="lambda repressor-like DNA-binding domains"/>
    <property type="match status" value="1"/>
</dbReference>
<reference evidence="7" key="1">
    <citation type="submission" date="2023-01" db="EMBL/GenBank/DDBJ databases">
        <title>Biogeochemical cycle of methane in antarctic sediments.</title>
        <authorList>
            <person name="Roldan D.M."/>
            <person name="Menes R.J."/>
        </authorList>
    </citation>
    <scope>NUCLEOTIDE SEQUENCE [LARGE SCALE GENOMIC DNA]</scope>
    <source>
        <strain evidence="7">K-2018 MAG008</strain>
    </source>
</reference>
<feature type="domain" description="Ner winged helix-turn-helix DNA-binding" evidence="6">
    <location>
        <begin position="19"/>
        <end position="88"/>
    </location>
</feature>
<dbReference type="InterPro" id="IPR038722">
    <property type="entry name" value="Ner_HTH_dom"/>
</dbReference>
<dbReference type="SUPFAM" id="SSF47413">
    <property type="entry name" value="lambda repressor-like DNA-binding domains"/>
    <property type="match status" value="1"/>
</dbReference>
<sequence>MSVLLPKKGQPLPGNTRADWHPADIKAALNRAGYTMASLAENLGFNSGSSLSKALTSSSPSAERHLAAAIGIHPMEIWPSRYNEDGSRKPQGARVLESSRRSRNAQAKAAGEQP</sequence>
<gene>
    <name evidence="7" type="ORF">PSU93_09500</name>
</gene>
<evidence type="ECO:0000256" key="1">
    <source>
        <dbReference type="ARBA" id="ARBA00006157"/>
    </source>
</evidence>
<comment type="similarity">
    <text evidence="1">Belongs to the ner transcriptional regulatory family.</text>
</comment>
<keyword evidence="2" id="KW-0805">Transcription regulation</keyword>
<evidence type="ECO:0000256" key="4">
    <source>
        <dbReference type="ARBA" id="ARBA00023163"/>
    </source>
</evidence>
<dbReference type="GO" id="GO:0003677">
    <property type="term" value="F:DNA binding"/>
    <property type="evidence" value="ECO:0007669"/>
    <property type="project" value="UniProtKB-KW"/>
</dbReference>
<feature type="region of interest" description="Disordered" evidence="5">
    <location>
        <begin position="80"/>
        <end position="114"/>
    </location>
</feature>
<dbReference type="InterPro" id="IPR010982">
    <property type="entry name" value="Lambda_DNA-bd_dom_sf"/>
</dbReference>
<comment type="caution">
    <text evidence="7">The sequence shown here is derived from an EMBL/GenBank/DDBJ whole genome shotgun (WGS) entry which is preliminary data.</text>
</comment>
<dbReference type="AlphaFoldDB" id="A0AA43TKM1"/>
<evidence type="ECO:0000256" key="3">
    <source>
        <dbReference type="ARBA" id="ARBA00023125"/>
    </source>
</evidence>
<dbReference type="Proteomes" id="UP001160519">
    <property type="component" value="Unassembled WGS sequence"/>
</dbReference>
<evidence type="ECO:0000313" key="8">
    <source>
        <dbReference type="Proteomes" id="UP001160519"/>
    </source>
</evidence>
<proteinExistence type="inferred from homology"/>
<protein>
    <submittedName>
        <fullName evidence="7">Helix-turn-helix domain-containing protein</fullName>
    </submittedName>
</protein>
<evidence type="ECO:0000313" key="7">
    <source>
        <dbReference type="EMBL" id="MDI1231371.1"/>
    </source>
</evidence>
<keyword evidence="4" id="KW-0804">Transcription</keyword>
<dbReference type="EMBL" id="JAQSDF010000027">
    <property type="protein sequence ID" value="MDI1231371.1"/>
    <property type="molecule type" value="Genomic_DNA"/>
</dbReference>
<accession>A0AA43TKM1</accession>